<proteinExistence type="predicted"/>
<comment type="caution">
    <text evidence="1">The sequence shown here is derived from an EMBL/GenBank/DDBJ whole genome shotgun (WGS) entry which is preliminary data.</text>
</comment>
<accession>A0AC61SA97</accession>
<organism evidence="1 2">
    <name type="scientific">Candidatus Methanomarinus sp</name>
    <dbReference type="NCBI Taxonomy" id="3386244"/>
    <lineage>
        <taxon>Archaea</taxon>
        <taxon>Methanobacteriati</taxon>
        <taxon>Methanobacteriota</taxon>
        <taxon>Stenosarchaea group</taxon>
        <taxon>Methanomicrobia</taxon>
        <taxon>Methanosarcinales</taxon>
        <taxon>ANME-2 cluster</taxon>
        <taxon>Candidatus Methanocomedenaceae</taxon>
        <taxon>Candidatus Methanomarinus</taxon>
    </lineage>
</organism>
<evidence type="ECO:0000313" key="1">
    <source>
        <dbReference type="EMBL" id="TKY91417.1"/>
    </source>
</evidence>
<sequence>CTSKTKAELEVYCDELNIHHPLIPENGGAIFIPEDYFNFPYKYDKKIDNYHVIELGERYEILRSILKEISTKIDCKVIGFGDMDIDQVSLECSLDRQSAALAKKRDYDEAFIILSPPEKAIQLEQEILNKGYNYTKGGRFHHIMGSNDKGRSVSILSDLYRQKWSNIKTIGLGDSLNDLPMLKAVDIGILVQKPGRIYDPAVIDPSIKKGNGIGPAGWSKELINILK</sequence>
<dbReference type="EMBL" id="QYBA01000200">
    <property type="protein sequence ID" value="TKY91417.1"/>
    <property type="molecule type" value="Genomic_DNA"/>
</dbReference>
<name>A0AC61SA97_9EURY</name>
<gene>
    <name evidence="1" type="ORF">C5S46_05945</name>
</gene>
<dbReference type="Proteomes" id="UP000315423">
    <property type="component" value="Unassembled WGS sequence"/>
</dbReference>
<protein>
    <submittedName>
        <fullName evidence="1">Mannosyl-3-phosphoglycerate phosphatase</fullName>
    </submittedName>
</protein>
<evidence type="ECO:0000313" key="2">
    <source>
        <dbReference type="Proteomes" id="UP000315423"/>
    </source>
</evidence>
<feature type="non-terminal residue" evidence="1">
    <location>
        <position position="1"/>
    </location>
</feature>
<reference evidence="1" key="1">
    <citation type="submission" date="2018-09" db="EMBL/GenBank/DDBJ databases">
        <title>A genomic encyclopedia of anaerobic methanotrophic archaea.</title>
        <authorList>
            <person name="Skennerton C.T."/>
            <person name="Chadwick G.L."/>
            <person name="Laso-Perez R."/>
            <person name="Leu A.O."/>
            <person name="Speth D.R."/>
            <person name="Yu H."/>
            <person name="Morgan-Lang C."/>
            <person name="Hatzenpichler R."/>
            <person name="Goudeau D."/>
            <person name="Malmstrom R."/>
            <person name="Woyke T."/>
            <person name="Hallam S."/>
            <person name="Tyson G.W."/>
            <person name="Wegener G."/>
            <person name="Boetius A."/>
            <person name="Orphan V.J."/>
        </authorList>
    </citation>
    <scope>NUCLEOTIDE SEQUENCE</scope>
    <source>
        <strain evidence="1">CONS3730D10UFb2</strain>
    </source>
</reference>